<name>W9WG34_9EURO</name>
<dbReference type="eggNOG" id="ENOG502SQM5">
    <property type="taxonomic scope" value="Eukaryota"/>
</dbReference>
<organism evidence="1 2">
    <name type="scientific">Cladophialophora psammophila CBS 110553</name>
    <dbReference type="NCBI Taxonomy" id="1182543"/>
    <lineage>
        <taxon>Eukaryota</taxon>
        <taxon>Fungi</taxon>
        <taxon>Dikarya</taxon>
        <taxon>Ascomycota</taxon>
        <taxon>Pezizomycotina</taxon>
        <taxon>Eurotiomycetes</taxon>
        <taxon>Chaetothyriomycetidae</taxon>
        <taxon>Chaetothyriales</taxon>
        <taxon>Herpotrichiellaceae</taxon>
        <taxon>Cladophialophora</taxon>
    </lineage>
</organism>
<evidence type="ECO:0000313" key="2">
    <source>
        <dbReference type="Proteomes" id="UP000019471"/>
    </source>
</evidence>
<dbReference type="GeneID" id="19194753"/>
<accession>W9WG34</accession>
<dbReference type="RefSeq" id="XP_007748826.1">
    <property type="nucleotide sequence ID" value="XM_007750636.1"/>
</dbReference>
<dbReference type="HOGENOM" id="CLU_936915_0_0_1"/>
<comment type="caution">
    <text evidence="1">The sequence shown here is derived from an EMBL/GenBank/DDBJ whole genome shotgun (WGS) entry which is preliminary data.</text>
</comment>
<dbReference type="EMBL" id="AMGX01000018">
    <property type="protein sequence ID" value="EXJ66863.1"/>
    <property type="molecule type" value="Genomic_DNA"/>
</dbReference>
<dbReference type="OrthoDB" id="4466753at2759"/>
<evidence type="ECO:0000313" key="1">
    <source>
        <dbReference type="EMBL" id="EXJ66863.1"/>
    </source>
</evidence>
<dbReference type="AlphaFoldDB" id="W9WG34"/>
<protein>
    <submittedName>
        <fullName evidence="1">Uncharacterized protein</fullName>
    </submittedName>
</protein>
<gene>
    <name evidence="1" type="ORF">A1O5_10058</name>
</gene>
<reference evidence="1 2" key="1">
    <citation type="submission" date="2013-03" db="EMBL/GenBank/DDBJ databases">
        <title>The Genome Sequence of Cladophialophora psammophila CBS 110553.</title>
        <authorList>
            <consortium name="The Broad Institute Genomics Platform"/>
            <person name="Cuomo C."/>
            <person name="de Hoog S."/>
            <person name="Gorbushina A."/>
            <person name="Walker B."/>
            <person name="Young S.K."/>
            <person name="Zeng Q."/>
            <person name="Gargeya S."/>
            <person name="Fitzgerald M."/>
            <person name="Haas B."/>
            <person name="Abouelleil A."/>
            <person name="Allen A.W."/>
            <person name="Alvarado L."/>
            <person name="Arachchi H.M."/>
            <person name="Berlin A.M."/>
            <person name="Chapman S.B."/>
            <person name="Gainer-Dewar J."/>
            <person name="Goldberg J."/>
            <person name="Griggs A."/>
            <person name="Gujja S."/>
            <person name="Hansen M."/>
            <person name="Howarth C."/>
            <person name="Imamovic A."/>
            <person name="Ireland A."/>
            <person name="Larimer J."/>
            <person name="McCowan C."/>
            <person name="Murphy C."/>
            <person name="Pearson M."/>
            <person name="Poon T.W."/>
            <person name="Priest M."/>
            <person name="Roberts A."/>
            <person name="Saif S."/>
            <person name="Shea T."/>
            <person name="Sisk P."/>
            <person name="Sykes S."/>
            <person name="Wortman J."/>
            <person name="Nusbaum C."/>
            <person name="Birren B."/>
        </authorList>
    </citation>
    <scope>NUCLEOTIDE SEQUENCE [LARGE SCALE GENOMIC DNA]</scope>
    <source>
        <strain evidence="1 2">CBS 110553</strain>
    </source>
</reference>
<keyword evidence="2" id="KW-1185">Reference proteome</keyword>
<dbReference type="Proteomes" id="UP000019471">
    <property type="component" value="Unassembled WGS sequence"/>
</dbReference>
<proteinExistence type="predicted"/>
<sequence length="297" mass="33323">MDVCLEIPMPSCMRDFIVQSSTPPPRLGGTYIDGLIASFGDAHGKAMEEVEKCRLLVHGPDDIVVLLERPATDHDYSASLAEFVSCSETLRTVDELIRFATRAQRNIQNVSVVDVFSLKPHGTNAPSDDECHDLAKEILQAKKPKVIIGCIGEIRQCHWLSCLNAGKIIGVLCTKYIDLGVNGHSALFVRSFHPGYCINRVNWCVESRIKLVYDFVFAFRAITGPVRHPSWLLSILSLRAKQSNERPSRGDALVDLLFNLRRIHRISSKDTTVLEARKEGVYYAVIVEEIFDLLWTL</sequence>